<sequence>NNYLLIDDKKSRELVEKRVYDFVFEDYVKELKALDEEYKYVE</sequence>
<accession>A0A0F9JJV0</accession>
<name>A0A0F9JJV0_9ZZZZ</name>
<protein>
    <submittedName>
        <fullName evidence="1">Uncharacterized protein</fullName>
    </submittedName>
</protein>
<dbReference type="AlphaFoldDB" id="A0A0F9JJV0"/>
<proteinExistence type="predicted"/>
<gene>
    <name evidence="1" type="ORF">LCGC14_1446410</name>
</gene>
<reference evidence="1" key="1">
    <citation type="journal article" date="2015" name="Nature">
        <title>Complex archaea that bridge the gap between prokaryotes and eukaryotes.</title>
        <authorList>
            <person name="Spang A."/>
            <person name="Saw J.H."/>
            <person name="Jorgensen S.L."/>
            <person name="Zaremba-Niedzwiedzka K."/>
            <person name="Martijn J."/>
            <person name="Lind A.E."/>
            <person name="van Eijk R."/>
            <person name="Schleper C."/>
            <person name="Guy L."/>
            <person name="Ettema T.J."/>
        </authorList>
    </citation>
    <scope>NUCLEOTIDE SEQUENCE</scope>
</reference>
<evidence type="ECO:0000313" key="1">
    <source>
        <dbReference type="EMBL" id="KKM69878.1"/>
    </source>
</evidence>
<dbReference type="EMBL" id="LAZR01009915">
    <property type="protein sequence ID" value="KKM69878.1"/>
    <property type="molecule type" value="Genomic_DNA"/>
</dbReference>
<organism evidence="1">
    <name type="scientific">marine sediment metagenome</name>
    <dbReference type="NCBI Taxonomy" id="412755"/>
    <lineage>
        <taxon>unclassified sequences</taxon>
        <taxon>metagenomes</taxon>
        <taxon>ecological metagenomes</taxon>
    </lineage>
</organism>
<feature type="non-terminal residue" evidence="1">
    <location>
        <position position="1"/>
    </location>
</feature>
<comment type="caution">
    <text evidence="1">The sequence shown here is derived from an EMBL/GenBank/DDBJ whole genome shotgun (WGS) entry which is preliminary data.</text>
</comment>